<evidence type="ECO:0000313" key="1">
    <source>
        <dbReference type="EMBL" id="CAD8142274.1"/>
    </source>
</evidence>
<proteinExistence type="predicted"/>
<dbReference type="Proteomes" id="UP000683925">
    <property type="component" value="Unassembled WGS sequence"/>
</dbReference>
<comment type="caution">
    <text evidence="1">The sequence shown here is derived from an EMBL/GenBank/DDBJ whole genome shotgun (WGS) entry which is preliminary data.</text>
</comment>
<dbReference type="EMBL" id="CAJJDP010000012">
    <property type="protein sequence ID" value="CAD8142274.1"/>
    <property type="molecule type" value="Genomic_DNA"/>
</dbReference>
<sequence length="45" mass="5344">MKESLRKQKVDENQIIRLKNINGQMHYKIGVKARTSILELEETIF</sequence>
<gene>
    <name evidence="1" type="ORF">POCTA_138.1.T0130395</name>
</gene>
<name>A0A8S1SUL5_PAROT</name>
<evidence type="ECO:0000313" key="2">
    <source>
        <dbReference type="Proteomes" id="UP000683925"/>
    </source>
</evidence>
<reference evidence="1" key="1">
    <citation type="submission" date="2021-01" db="EMBL/GenBank/DDBJ databases">
        <authorList>
            <consortium name="Genoscope - CEA"/>
            <person name="William W."/>
        </authorList>
    </citation>
    <scope>NUCLEOTIDE SEQUENCE</scope>
</reference>
<protein>
    <submittedName>
        <fullName evidence="1">Uncharacterized protein</fullName>
    </submittedName>
</protein>
<accession>A0A8S1SUL5</accession>
<dbReference type="AlphaFoldDB" id="A0A8S1SUL5"/>
<keyword evidence="2" id="KW-1185">Reference proteome</keyword>
<organism evidence="1 2">
    <name type="scientific">Paramecium octaurelia</name>
    <dbReference type="NCBI Taxonomy" id="43137"/>
    <lineage>
        <taxon>Eukaryota</taxon>
        <taxon>Sar</taxon>
        <taxon>Alveolata</taxon>
        <taxon>Ciliophora</taxon>
        <taxon>Intramacronucleata</taxon>
        <taxon>Oligohymenophorea</taxon>
        <taxon>Peniculida</taxon>
        <taxon>Parameciidae</taxon>
        <taxon>Paramecium</taxon>
    </lineage>
</organism>